<dbReference type="PANTHER" id="PTHR43156:SF2">
    <property type="entry name" value="STAGE II SPORULATION PROTEIN E"/>
    <property type="match status" value="1"/>
</dbReference>
<dbReference type="GO" id="GO:0016791">
    <property type="term" value="F:phosphatase activity"/>
    <property type="evidence" value="ECO:0007669"/>
    <property type="project" value="TreeGrafter"/>
</dbReference>
<sequence>MFYGEFDPLQKKLCYCNAGHNYPLVVHEDGDVEFLITGGLILGAFAEAEYEVGEITLRKNDTLFFYSDGLTENFNANDEEFGEKRLLNLLLENRTLGAEDLIGKAIREVADFSGGRPPLDDFTIVVLKLR</sequence>
<reference evidence="3" key="1">
    <citation type="journal article" date="2014" name="Front. Microbiol.">
        <title>High frequency of phylogenetically diverse reductive dehalogenase-homologous genes in deep subseafloor sedimentary metagenomes.</title>
        <authorList>
            <person name="Kawai M."/>
            <person name="Futagami T."/>
            <person name="Toyoda A."/>
            <person name="Takaki Y."/>
            <person name="Nishi S."/>
            <person name="Hori S."/>
            <person name="Arai W."/>
            <person name="Tsubouchi T."/>
            <person name="Morono Y."/>
            <person name="Uchiyama I."/>
            <person name="Ito T."/>
            <person name="Fujiyama A."/>
            <person name="Inagaki F."/>
            <person name="Takami H."/>
        </authorList>
    </citation>
    <scope>NUCLEOTIDE SEQUENCE</scope>
    <source>
        <strain evidence="3">Expedition CK06-06</strain>
    </source>
</reference>
<dbReference type="Gene3D" id="3.60.40.10">
    <property type="entry name" value="PPM-type phosphatase domain"/>
    <property type="match status" value="1"/>
</dbReference>
<evidence type="ECO:0000313" key="3">
    <source>
        <dbReference type="EMBL" id="GAG27667.1"/>
    </source>
</evidence>
<dbReference type="InterPro" id="IPR036457">
    <property type="entry name" value="PPM-type-like_dom_sf"/>
</dbReference>
<feature type="domain" description="PPM-type phosphatase" evidence="2">
    <location>
        <begin position="1"/>
        <end position="129"/>
    </location>
</feature>
<dbReference type="InterPro" id="IPR001932">
    <property type="entry name" value="PPM-type_phosphatase-like_dom"/>
</dbReference>
<protein>
    <recommendedName>
        <fullName evidence="2">PPM-type phosphatase domain-containing protein</fullName>
    </recommendedName>
</protein>
<dbReference type="Pfam" id="PF07228">
    <property type="entry name" value="SpoIIE"/>
    <property type="match status" value="1"/>
</dbReference>
<keyword evidence="1" id="KW-0378">Hydrolase</keyword>
<dbReference type="InterPro" id="IPR052016">
    <property type="entry name" value="Bact_Sigma-Reg"/>
</dbReference>
<comment type="caution">
    <text evidence="3">The sequence shown here is derived from an EMBL/GenBank/DDBJ whole genome shotgun (WGS) entry which is preliminary data.</text>
</comment>
<dbReference type="AlphaFoldDB" id="X0WWU1"/>
<dbReference type="SUPFAM" id="SSF81606">
    <property type="entry name" value="PP2C-like"/>
    <property type="match status" value="1"/>
</dbReference>
<name>X0WWU1_9ZZZZ</name>
<gene>
    <name evidence="3" type="ORF">S01H1_48353</name>
</gene>
<dbReference type="EMBL" id="BARS01031050">
    <property type="protein sequence ID" value="GAG27667.1"/>
    <property type="molecule type" value="Genomic_DNA"/>
</dbReference>
<proteinExistence type="predicted"/>
<evidence type="ECO:0000259" key="2">
    <source>
        <dbReference type="Pfam" id="PF07228"/>
    </source>
</evidence>
<dbReference type="PANTHER" id="PTHR43156">
    <property type="entry name" value="STAGE II SPORULATION PROTEIN E-RELATED"/>
    <property type="match status" value="1"/>
</dbReference>
<evidence type="ECO:0000256" key="1">
    <source>
        <dbReference type="ARBA" id="ARBA00022801"/>
    </source>
</evidence>
<organism evidence="3">
    <name type="scientific">marine sediment metagenome</name>
    <dbReference type="NCBI Taxonomy" id="412755"/>
    <lineage>
        <taxon>unclassified sequences</taxon>
        <taxon>metagenomes</taxon>
        <taxon>ecological metagenomes</taxon>
    </lineage>
</organism>
<accession>X0WWU1</accession>